<keyword evidence="5" id="KW-0539">Nucleus</keyword>
<dbReference type="GO" id="GO:0008270">
    <property type="term" value="F:zinc ion binding"/>
    <property type="evidence" value="ECO:0007669"/>
    <property type="project" value="InterPro"/>
</dbReference>
<feature type="compositionally biased region" description="Low complexity" evidence="6">
    <location>
        <begin position="536"/>
        <end position="581"/>
    </location>
</feature>
<reference evidence="8 9" key="1">
    <citation type="journal article" date="2020" name="bioRxiv">
        <title>Whole genome comparisons of ergot fungi reveals the divergence and evolution of species within the genus Claviceps are the result of varying mechanisms driving genome evolution and host range expansion.</title>
        <authorList>
            <person name="Wyka S.A."/>
            <person name="Mondo S.J."/>
            <person name="Liu M."/>
            <person name="Dettman J."/>
            <person name="Nalam V."/>
            <person name="Broders K.D."/>
        </authorList>
    </citation>
    <scope>NUCLEOTIDE SEQUENCE [LARGE SCALE GENOMIC DNA]</scope>
    <source>
        <strain evidence="8 9">LM576</strain>
    </source>
</reference>
<dbReference type="InterPro" id="IPR036864">
    <property type="entry name" value="Zn2-C6_fun-type_DNA-bd_sf"/>
</dbReference>
<dbReference type="CDD" id="cd00067">
    <property type="entry name" value="GAL4"/>
    <property type="match status" value="1"/>
</dbReference>
<evidence type="ECO:0000256" key="1">
    <source>
        <dbReference type="ARBA" id="ARBA00004123"/>
    </source>
</evidence>
<dbReference type="InterPro" id="IPR007219">
    <property type="entry name" value="XnlR_reg_dom"/>
</dbReference>
<dbReference type="SUPFAM" id="SSF57701">
    <property type="entry name" value="Zn2/Cys6 DNA-binding domain"/>
    <property type="match status" value="1"/>
</dbReference>
<feature type="region of interest" description="Disordered" evidence="6">
    <location>
        <begin position="811"/>
        <end position="848"/>
    </location>
</feature>
<dbReference type="Pfam" id="PF00172">
    <property type="entry name" value="Zn_clus"/>
    <property type="match status" value="1"/>
</dbReference>
<feature type="domain" description="Zn(2)-C6 fungal-type" evidence="7">
    <location>
        <begin position="56"/>
        <end position="86"/>
    </location>
</feature>
<dbReference type="SMART" id="SM00906">
    <property type="entry name" value="Fungal_trans"/>
    <property type="match status" value="1"/>
</dbReference>
<evidence type="ECO:0000256" key="5">
    <source>
        <dbReference type="ARBA" id="ARBA00023242"/>
    </source>
</evidence>
<evidence type="ECO:0000256" key="2">
    <source>
        <dbReference type="ARBA" id="ARBA00022723"/>
    </source>
</evidence>
<feature type="compositionally biased region" description="Basic and acidic residues" evidence="6">
    <location>
        <begin position="26"/>
        <end position="35"/>
    </location>
</feature>
<dbReference type="PROSITE" id="PS50048">
    <property type="entry name" value="ZN2_CY6_FUNGAL_2"/>
    <property type="match status" value="1"/>
</dbReference>
<comment type="caution">
    <text evidence="8">The sequence shown here is derived from an EMBL/GenBank/DDBJ whole genome shotgun (WGS) entry which is preliminary data.</text>
</comment>
<dbReference type="AlphaFoldDB" id="A0A9P7PYW2"/>
<dbReference type="PANTHER" id="PTHR47338:SF28">
    <property type="entry name" value="C6 TRANSCRIPTION FACTOR"/>
    <property type="match status" value="1"/>
</dbReference>
<keyword evidence="9" id="KW-1185">Reference proteome</keyword>
<feature type="compositionally biased region" description="Gly residues" evidence="6">
    <location>
        <begin position="814"/>
        <end position="833"/>
    </location>
</feature>
<dbReference type="Proteomes" id="UP000732380">
    <property type="component" value="Unassembled WGS sequence"/>
</dbReference>
<sequence length="879" mass="97063">MRHEAAINKGPPPPPLSASAFVRQQTEPDSRSHSEDEQDNEGTTFSGKRKRPTSVSCELCKQRKVRCDREQPSCGWCARNGAVCEYKERRRPGLRAGFGKELQERMDRLEATLQCHAEMIQTALAATPRPNALEGIRNSNSKANLPSHHQETLGEASTHSYCRSQSQADSGIFMTKPSSFTPTPPSIELIAPQHTSSVGSMSLQPTDAGTQNYYSHSQTALQSPIVSAPPDQDLPPYDLLYALVDLYFKHINTWCPILHRKTTLDSLFGPSTLQETDRILLHAIVATTMRYSSDARLTEDRRQHYHQACKARVLLYGMENTSVKSLQALVILALDVVGSSNGPPGWNILALITRSVVQLGLAVETNSFSVCPSYTSIYTLRAVILPEPKDFIEEESRRRLFWMTYILDRYATIATAFEFALADKEIDRTLPCRDDLWMQNQRVDTKWFKARVHHGVLPVPEICQPVNLGPLAYYIEILGILSKIHTFLKQPVDISAPDDVEQWQRHYKELDDQLTTWRYGLPVELGDMAKLFQHGTSSNNNNNNNNNNNTSNSNTSSSNTTSNNTSNNSNNSNNNTTTTNNNRNPNCILIMLHATFHTAVIRLHSSAAYPTTRSPIFTPSYSASQRCNSAVQKIITLSEFVLQHNLLTKLGPPFAWTIWVSARLLLVHSSTVQHLHKLPPQINFFVDTLREMGHYWPVATRYSGVLQRVLDEHRDSVQKGDGVTPSSVRILADMRRTAFDLDVLISRQPPRNSGAGGVVLLSAAAAAAAAAGVSSSSSSSASSSQLCRTRTPALNELEYLDVFDFFNVPRLPSGPGGENPGAGAGAGSGGGGLAQTVVQEAPDGNGNGHANEFNITNFLMDANSDWLFKQEGGKFMTTV</sequence>
<keyword evidence="3" id="KW-0805">Transcription regulation</keyword>
<proteinExistence type="predicted"/>
<evidence type="ECO:0000256" key="3">
    <source>
        <dbReference type="ARBA" id="ARBA00023015"/>
    </source>
</evidence>
<dbReference type="SMART" id="SM00066">
    <property type="entry name" value="GAL4"/>
    <property type="match status" value="1"/>
</dbReference>
<organism evidence="8 9">
    <name type="scientific">Claviceps humidiphila</name>
    <dbReference type="NCBI Taxonomy" id="1294629"/>
    <lineage>
        <taxon>Eukaryota</taxon>
        <taxon>Fungi</taxon>
        <taxon>Dikarya</taxon>
        <taxon>Ascomycota</taxon>
        <taxon>Pezizomycotina</taxon>
        <taxon>Sordariomycetes</taxon>
        <taxon>Hypocreomycetidae</taxon>
        <taxon>Hypocreales</taxon>
        <taxon>Clavicipitaceae</taxon>
        <taxon>Claviceps</taxon>
    </lineage>
</organism>
<accession>A0A9P7PYW2</accession>
<evidence type="ECO:0000313" key="9">
    <source>
        <dbReference type="Proteomes" id="UP000732380"/>
    </source>
</evidence>
<dbReference type="PANTHER" id="PTHR47338">
    <property type="entry name" value="ZN(II)2CYS6 TRANSCRIPTION FACTOR (EUROFUNG)-RELATED"/>
    <property type="match status" value="1"/>
</dbReference>
<name>A0A9P7PYW2_9HYPO</name>
<dbReference type="GO" id="GO:0003677">
    <property type="term" value="F:DNA binding"/>
    <property type="evidence" value="ECO:0007669"/>
    <property type="project" value="InterPro"/>
</dbReference>
<dbReference type="Pfam" id="PF04082">
    <property type="entry name" value="Fungal_trans"/>
    <property type="match status" value="1"/>
</dbReference>
<keyword evidence="4" id="KW-0804">Transcription</keyword>
<gene>
    <name evidence="8" type="ORF">E4U13_002440</name>
</gene>
<dbReference type="InterPro" id="IPR001138">
    <property type="entry name" value="Zn2Cys6_DnaBD"/>
</dbReference>
<evidence type="ECO:0000313" key="8">
    <source>
        <dbReference type="EMBL" id="KAG6115801.1"/>
    </source>
</evidence>
<protein>
    <recommendedName>
        <fullName evidence="7">Zn(2)-C6 fungal-type domain-containing protein</fullName>
    </recommendedName>
</protein>
<feature type="region of interest" description="Disordered" evidence="6">
    <location>
        <begin position="1"/>
        <end position="51"/>
    </location>
</feature>
<dbReference type="EMBL" id="SRQM01000205">
    <property type="protein sequence ID" value="KAG6115801.1"/>
    <property type="molecule type" value="Genomic_DNA"/>
</dbReference>
<dbReference type="Gene3D" id="4.10.240.10">
    <property type="entry name" value="Zn(2)-C6 fungal-type DNA-binding domain"/>
    <property type="match status" value="1"/>
</dbReference>
<dbReference type="InterPro" id="IPR050815">
    <property type="entry name" value="TF_fung"/>
</dbReference>
<dbReference type="CDD" id="cd12148">
    <property type="entry name" value="fungal_TF_MHR"/>
    <property type="match status" value="1"/>
</dbReference>
<evidence type="ECO:0000256" key="4">
    <source>
        <dbReference type="ARBA" id="ARBA00023163"/>
    </source>
</evidence>
<comment type="subcellular location">
    <subcellularLocation>
        <location evidence="1">Nucleus</location>
    </subcellularLocation>
</comment>
<dbReference type="GO" id="GO:0000981">
    <property type="term" value="F:DNA-binding transcription factor activity, RNA polymerase II-specific"/>
    <property type="evidence" value="ECO:0007669"/>
    <property type="project" value="InterPro"/>
</dbReference>
<keyword evidence="2" id="KW-0479">Metal-binding</keyword>
<dbReference type="PROSITE" id="PS00463">
    <property type="entry name" value="ZN2_CY6_FUNGAL_1"/>
    <property type="match status" value="1"/>
</dbReference>
<dbReference type="GO" id="GO:0005634">
    <property type="term" value="C:nucleus"/>
    <property type="evidence" value="ECO:0007669"/>
    <property type="project" value="UniProtKB-SubCell"/>
</dbReference>
<dbReference type="PRINTS" id="PR00755">
    <property type="entry name" value="AFLATOXINBRP"/>
</dbReference>
<feature type="region of interest" description="Disordered" evidence="6">
    <location>
        <begin position="533"/>
        <end position="581"/>
    </location>
</feature>
<evidence type="ECO:0000256" key="6">
    <source>
        <dbReference type="SAM" id="MobiDB-lite"/>
    </source>
</evidence>
<dbReference type="GO" id="GO:0006351">
    <property type="term" value="P:DNA-templated transcription"/>
    <property type="evidence" value="ECO:0007669"/>
    <property type="project" value="InterPro"/>
</dbReference>
<evidence type="ECO:0000259" key="7">
    <source>
        <dbReference type="PROSITE" id="PS50048"/>
    </source>
</evidence>